<name>A0A7E6FFD1_9MOLL</name>
<accession>A0A7E6FFD1</accession>
<feature type="coiled-coil region" evidence="1">
    <location>
        <begin position="198"/>
        <end position="232"/>
    </location>
</feature>
<protein>
    <submittedName>
        <fullName evidence="3">Leucine-rich repeat-containing protein DDB_G0290503</fullName>
    </submittedName>
</protein>
<keyword evidence="1" id="KW-0175">Coiled coil</keyword>
<dbReference type="KEGG" id="osn:118766331"/>
<keyword evidence="2" id="KW-1185">Reference proteome</keyword>
<proteinExistence type="predicted"/>
<dbReference type="AlphaFoldDB" id="A0A7E6FFD1"/>
<reference evidence="3" key="1">
    <citation type="submission" date="2025-08" db="UniProtKB">
        <authorList>
            <consortium name="RefSeq"/>
        </authorList>
    </citation>
    <scope>IDENTIFICATION</scope>
</reference>
<evidence type="ECO:0000313" key="3">
    <source>
        <dbReference type="RefSeq" id="XP_036365592.1"/>
    </source>
</evidence>
<feature type="coiled-coil region" evidence="1">
    <location>
        <begin position="278"/>
        <end position="364"/>
    </location>
</feature>
<sequence>MKCFRCGTNLKRPPKANLPKAASMSSKSYCNTYMKDVSTKSSIESQYIRNLQYQIYYLEMESRYLRKLLANHKIPERSCKLGDDCAQDLPQCVRTNPDKKYICEHDDNDMLKKLHNMRMDTDIEIHHLKQKLAEKDEKLEDMERKLDEMKTTASKHFHNLKSIEDNYKCSQTLIENLVSEKHEQDMMKSELYDANERLQHVETNRKLLSENNERLRIENSNYIREISDLKNRLDICWSEVDTKNQKLQQCLSDLQEMSNFKSEKELYARRVSECMEQVTKLQSQNNEMESILKIANARNVDMETINRSMLKEKEKLNEDKRLLLSRMADEEKKIERLKEANYELHRNQSNLDKKLKNVEELKDLQNTLHKQKWEEFGLLANSMHSLSQTMSAHIE</sequence>
<evidence type="ECO:0000256" key="1">
    <source>
        <dbReference type="SAM" id="Coils"/>
    </source>
</evidence>
<gene>
    <name evidence="3" type="primary">LOC118766331</name>
</gene>
<feature type="coiled-coil region" evidence="1">
    <location>
        <begin position="125"/>
        <end position="159"/>
    </location>
</feature>
<organism evidence="2 3">
    <name type="scientific">Octopus sinensis</name>
    <name type="common">East Asian common octopus</name>
    <dbReference type="NCBI Taxonomy" id="2607531"/>
    <lineage>
        <taxon>Eukaryota</taxon>
        <taxon>Metazoa</taxon>
        <taxon>Spiralia</taxon>
        <taxon>Lophotrochozoa</taxon>
        <taxon>Mollusca</taxon>
        <taxon>Cephalopoda</taxon>
        <taxon>Coleoidea</taxon>
        <taxon>Octopodiformes</taxon>
        <taxon>Octopoda</taxon>
        <taxon>Incirrata</taxon>
        <taxon>Octopodidae</taxon>
        <taxon>Octopus</taxon>
    </lineage>
</organism>
<dbReference type="Proteomes" id="UP000515154">
    <property type="component" value="Linkage group LG15"/>
</dbReference>
<dbReference type="RefSeq" id="XP_036365592.1">
    <property type="nucleotide sequence ID" value="XM_036509699.1"/>
</dbReference>
<evidence type="ECO:0000313" key="2">
    <source>
        <dbReference type="Proteomes" id="UP000515154"/>
    </source>
</evidence>